<accession>A0ABT9BUY3</accession>
<dbReference type="EMBL" id="JAUQOP010000003">
    <property type="protein sequence ID" value="MDO7896006.1"/>
    <property type="molecule type" value="Genomic_DNA"/>
</dbReference>
<evidence type="ECO:0008006" key="5">
    <source>
        <dbReference type="Google" id="ProtNLM"/>
    </source>
</evidence>
<evidence type="ECO:0000313" key="3">
    <source>
        <dbReference type="EMBL" id="MDO7896006.1"/>
    </source>
</evidence>
<evidence type="ECO:0000256" key="2">
    <source>
        <dbReference type="SAM" id="SignalP"/>
    </source>
</evidence>
<keyword evidence="4" id="KW-1185">Reference proteome</keyword>
<proteinExistence type="predicted"/>
<keyword evidence="1" id="KW-0175">Coiled coil</keyword>
<reference evidence="3 4" key="1">
    <citation type="submission" date="2023-07" db="EMBL/GenBank/DDBJ databases">
        <title>Identification of four novel Pseudomonas species associated with bacterial leaf spot of cucurbits.</title>
        <authorList>
            <person name="Fullem K.R."/>
        </authorList>
    </citation>
    <scope>NUCLEOTIDE SEQUENCE [LARGE SCALE GENOMIC DNA]</scope>
    <source>
        <strain evidence="3 4">K18</strain>
    </source>
</reference>
<protein>
    <recommendedName>
        <fullName evidence="5">Lipoprotein</fullName>
    </recommendedName>
</protein>
<organism evidence="3 4">
    <name type="scientific">Pseudomonas citrulli</name>
    <dbReference type="NCBI Taxonomy" id="3064347"/>
    <lineage>
        <taxon>Bacteria</taxon>
        <taxon>Pseudomonadati</taxon>
        <taxon>Pseudomonadota</taxon>
        <taxon>Gammaproteobacteria</taxon>
        <taxon>Pseudomonadales</taxon>
        <taxon>Pseudomonadaceae</taxon>
        <taxon>Pseudomonas</taxon>
    </lineage>
</organism>
<sequence>MKRPTCVSLAFIMLAIVAGCAPYKNSRTLEAEDRLLLYTEMTKGTGAEKVKTDVMCPEPSPDALKTLAASMSVEKQDVAALAAAYSEGGANIGLRTHSIQLLRDQLFSICQAYANGALSKPAYQMLLTRNQRNTVALMAVEQLTGVLRTPSVTLSGASSVGPNNDLIKAVEKLKEGAEKDFNALSAEDKKKAEEAYKAKIAAYDKQIKDAKDQIVAAAVSTESKPGSNGGIDSASVGAVVTAVQHITDQVNDVNDLFYICLEVIQTAPANGAQIPAALKDTCDQVFQQAKDRGVKGGAGVGANS</sequence>
<dbReference type="Proteomes" id="UP001228019">
    <property type="component" value="Unassembled WGS sequence"/>
</dbReference>
<dbReference type="PROSITE" id="PS51257">
    <property type="entry name" value="PROKAR_LIPOPROTEIN"/>
    <property type="match status" value="1"/>
</dbReference>
<keyword evidence="2" id="KW-0732">Signal</keyword>
<feature type="signal peptide" evidence="2">
    <location>
        <begin position="1"/>
        <end position="20"/>
    </location>
</feature>
<dbReference type="RefSeq" id="WP_304552087.1">
    <property type="nucleotide sequence ID" value="NZ_JAUQOP010000003.1"/>
</dbReference>
<evidence type="ECO:0000256" key="1">
    <source>
        <dbReference type="SAM" id="Coils"/>
    </source>
</evidence>
<name>A0ABT9BUY3_9PSED</name>
<evidence type="ECO:0000313" key="4">
    <source>
        <dbReference type="Proteomes" id="UP001228019"/>
    </source>
</evidence>
<comment type="caution">
    <text evidence="3">The sequence shown here is derived from an EMBL/GenBank/DDBJ whole genome shotgun (WGS) entry which is preliminary data.</text>
</comment>
<gene>
    <name evidence="3" type="ORF">Q6A48_03775</name>
</gene>
<feature type="coiled-coil region" evidence="1">
    <location>
        <begin position="167"/>
        <end position="213"/>
    </location>
</feature>
<feature type="chain" id="PRO_5046863865" description="Lipoprotein" evidence="2">
    <location>
        <begin position="21"/>
        <end position="304"/>
    </location>
</feature>